<name>A0ABT3H772_9HYPH</name>
<dbReference type="Proteomes" id="UP001209755">
    <property type="component" value="Unassembled WGS sequence"/>
</dbReference>
<feature type="domain" description="DUF7947" evidence="2">
    <location>
        <begin position="205"/>
        <end position="288"/>
    </location>
</feature>
<sequence>MIGFTLSFDGYDASENKLEFYDAAQAMLGFQRTLALTTHLVLNGEVITQAPSLKDAQIFVVPPREGSWEIATIISLSAVVLYKLGTAPRETPLGNLVCSAYDYIISETLGFHVDYEKTLGKQYEELSADRKNKIPLLDQSNFDSVIEKCEKAVRDMHRPIVKSTSAERANIYYETDDDSFSLGHALTSRTYEYINETIVDESREIISGKVSSYNINTYKGRIYIIDEKRPVPFELSHEARNARSVGRIVESLRLNAIDRKRDDAIVSFRVYKHRSVTDRLKSVFVLAILNE</sequence>
<dbReference type="InterPro" id="IPR057707">
    <property type="entry name" value="DUF7947"/>
</dbReference>
<dbReference type="RefSeq" id="WP_264599899.1">
    <property type="nucleotide sequence ID" value="NZ_JAOQNS010000001.1"/>
</dbReference>
<organism evidence="3 4">
    <name type="scientific">Rhodobium gokarnense</name>
    <dbReference type="NCBI Taxonomy" id="364296"/>
    <lineage>
        <taxon>Bacteria</taxon>
        <taxon>Pseudomonadati</taxon>
        <taxon>Pseudomonadota</taxon>
        <taxon>Alphaproteobacteria</taxon>
        <taxon>Hyphomicrobiales</taxon>
        <taxon>Rhodobiaceae</taxon>
        <taxon>Rhodobium</taxon>
    </lineage>
</organism>
<evidence type="ECO:0000259" key="1">
    <source>
        <dbReference type="Pfam" id="PF25678"/>
    </source>
</evidence>
<keyword evidence="4" id="KW-1185">Reference proteome</keyword>
<dbReference type="Pfam" id="PF25679">
    <property type="entry name" value="DUF7947"/>
    <property type="match status" value="1"/>
</dbReference>
<comment type="caution">
    <text evidence="3">The sequence shown here is derived from an EMBL/GenBank/DDBJ whole genome shotgun (WGS) entry which is preliminary data.</text>
</comment>
<evidence type="ECO:0000313" key="4">
    <source>
        <dbReference type="Proteomes" id="UP001209755"/>
    </source>
</evidence>
<gene>
    <name evidence="3" type="ORF">M2319_000558</name>
</gene>
<dbReference type="InterPro" id="IPR057706">
    <property type="entry name" value="DUF7946"/>
</dbReference>
<accession>A0ABT3H772</accession>
<proteinExistence type="predicted"/>
<protein>
    <submittedName>
        <fullName evidence="3">Uncharacterized protein</fullName>
    </submittedName>
</protein>
<evidence type="ECO:0000259" key="2">
    <source>
        <dbReference type="Pfam" id="PF25679"/>
    </source>
</evidence>
<evidence type="ECO:0000313" key="3">
    <source>
        <dbReference type="EMBL" id="MCW2306242.1"/>
    </source>
</evidence>
<reference evidence="4" key="1">
    <citation type="submission" date="2023-07" db="EMBL/GenBank/DDBJ databases">
        <title>Genome sequencing of Purple Non-Sulfur Bacteria from various extreme environments.</title>
        <authorList>
            <person name="Mayer M."/>
        </authorList>
    </citation>
    <scope>NUCLEOTIDE SEQUENCE [LARGE SCALE GENOMIC DNA]</scope>
    <source>
        <strain evidence="4">DSM 17935</strain>
    </source>
</reference>
<dbReference type="Pfam" id="PF25678">
    <property type="entry name" value="DUF7946"/>
    <property type="match status" value="1"/>
</dbReference>
<feature type="domain" description="DUF7946" evidence="1">
    <location>
        <begin position="4"/>
        <end position="184"/>
    </location>
</feature>
<dbReference type="EMBL" id="JAOQNS010000001">
    <property type="protein sequence ID" value="MCW2306242.1"/>
    <property type="molecule type" value="Genomic_DNA"/>
</dbReference>